<feature type="chain" id="PRO_5020931856" description="Lipoprotein" evidence="1">
    <location>
        <begin position="27"/>
        <end position="226"/>
    </location>
</feature>
<evidence type="ECO:0008006" key="4">
    <source>
        <dbReference type="Google" id="ProtNLM"/>
    </source>
</evidence>
<proteinExistence type="predicted"/>
<dbReference type="PROSITE" id="PS51257">
    <property type="entry name" value="PROKAR_LIPOPROTEIN"/>
    <property type="match status" value="1"/>
</dbReference>
<keyword evidence="3" id="KW-1185">Reference proteome</keyword>
<dbReference type="Proteomes" id="UP000507962">
    <property type="component" value="Unassembled WGS sequence"/>
</dbReference>
<reference evidence="2 3" key="1">
    <citation type="submission" date="2019-03" db="EMBL/GenBank/DDBJ databases">
        <authorList>
            <person name="Nijsse B."/>
        </authorList>
    </citation>
    <scope>NUCLEOTIDE SEQUENCE [LARGE SCALE GENOMIC DNA]</scope>
    <source>
        <strain evidence="2">Desulfoluna butyratoxydans MSL71</strain>
    </source>
</reference>
<evidence type="ECO:0000256" key="1">
    <source>
        <dbReference type="SAM" id="SignalP"/>
    </source>
</evidence>
<dbReference type="EMBL" id="CAADHO010000002">
    <property type="protein sequence ID" value="VFQ43912.1"/>
    <property type="molecule type" value="Genomic_DNA"/>
</dbReference>
<evidence type="ECO:0000313" key="2">
    <source>
        <dbReference type="EMBL" id="VFQ43912.1"/>
    </source>
</evidence>
<keyword evidence="1" id="KW-0732">Signal</keyword>
<protein>
    <recommendedName>
        <fullName evidence="4">Lipoprotein</fullName>
    </recommendedName>
</protein>
<dbReference type="AlphaFoldDB" id="A0A4U8YQA9"/>
<sequence length="226" mass="24857">MRFMKTGLVMALGVFLLSGCASIVKHDIPVTECQPVSLSADARGDMTYSVEVHNNLPGSASVSMHGVTLSGSDWTATESQVSRAIKRHFSETGYFNTVKEVRDPGNFHIRFDVTMNPSPNEASGSYLAGFTLFLLPVWYSHNCEWVATLYEHGQKAESFFSRDEVTQVWWLPLLPVGLFKNLSTAEKEIAKNYINSLVLELKGKGYLPVKKEPIPNTVVAAPGVSG</sequence>
<accession>A0A4U8YQA9</accession>
<dbReference type="RefSeq" id="WP_180138436.1">
    <property type="nucleotide sequence ID" value="NZ_CAADHO010000002.1"/>
</dbReference>
<evidence type="ECO:0000313" key="3">
    <source>
        <dbReference type="Proteomes" id="UP000507962"/>
    </source>
</evidence>
<feature type="signal peptide" evidence="1">
    <location>
        <begin position="1"/>
        <end position="26"/>
    </location>
</feature>
<organism evidence="2 3">
    <name type="scientific">Desulfoluna butyratoxydans</name>
    <dbReference type="NCBI Taxonomy" id="231438"/>
    <lineage>
        <taxon>Bacteria</taxon>
        <taxon>Pseudomonadati</taxon>
        <taxon>Thermodesulfobacteriota</taxon>
        <taxon>Desulfobacteria</taxon>
        <taxon>Desulfobacterales</taxon>
        <taxon>Desulfolunaceae</taxon>
        <taxon>Desulfoluna</taxon>
    </lineage>
</organism>
<name>A0A4U8YQA9_9BACT</name>
<gene>
    <name evidence="2" type="ORF">MSL71_15550</name>
</gene>